<dbReference type="NCBIfam" id="NF033543">
    <property type="entry name" value="transpos_IS256"/>
    <property type="match status" value="1"/>
</dbReference>
<gene>
    <name evidence="7" type="ORF">FEAC_19670</name>
</gene>
<evidence type="ECO:0000313" key="8">
    <source>
        <dbReference type="Proteomes" id="UP000032336"/>
    </source>
</evidence>
<evidence type="ECO:0000313" key="7">
    <source>
        <dbReference type="EMBL" id="KJE76232.1"/>
    </source>
</evidence>
<evidence type="ECO:0000256" key="5">
    <source>
        <dbReference type="ARBA" id="ARBA00023172"/>
    </source>
</evidence>
<sequence length="405" mass="45509">MTMITPDFSGQSHEVHDAITELLRVHARHLIATALEVEVTEMVNELKSAGRDVVRNGYLPERSVTTVVGDIEVEVPRIRARDGEPINFASKLIPPYLRRSKSIDAWVAYAYLKGISEGDMARVLEVVLGEGAKKLTPNVVSSLKAKWRTEFDEWKKQDLNKFTFSYIYVDGIYQKIRGDNPKLCVLVVIGVDDQGKKHLLTLEDGTRESTQSWHEVLVDLKSRGMNEPALAIGDGALGFWSALSEIYPTTKHQRCWLHKTGNVLNYLPKSLHSKVKGSIRDIWMSPTRDDAKAAIRTFETKYGAKYPKAVNCLTKDTDALLAFYDFPAEHWVHLRTTNPIESTFATLRHRTVKVKGAFSNESALGMLYQLGLEAEKSWRRITGHERIAEVISGVAFVNGVRADTA</sequence>
<comment type="similarity">
    <text evidence="2 6">Belongs to the transposase mutator family.</text>
</comment>
<evidence type="ECO:0000256" key="1">
    <source>
        <dbReference type="ARBA" id="ARBA00002190"/>
    </source>
</evidence>
<keyword evidence="6" id="KW-0814">Transposable element</keyword>
<dbReference type="eggNOG" id="COG3328">
    <property type="taxonomic scope" value="Bacteria"/>
</dbReference>
<dbReference type="GO" id="GO:0006313">
    <property type="term" value="P:DNA transposition"/>
    <property type="evidence" value="ECO:0007669"/>
    <property type="project" value="UniProtKB-UniRule"/>
</dbReference>
<dbReference type="Proteomes" id="UP000032336">
    <property type="component" value="Unassembled WGS sequence"/>
</dbReference>
<dbReference type="Pfam" id="PF00872">
    <property type="entry name" value="Transposase_mut"/>
    <property type="match status" value="1"/>
</dbReference>
<dbReference type="GeneID" id="78373083"/>
<protein>
    <recommendedName>
        <fullName evidence="6">Mutator family transposase</fullName>
    </recommendedName>
</protein>
<dbReference type="PATRIC" id="fig|1121877.4.peg.2187"/>
<keyword evidence="5 6" id="KW-0233">DNA recombination</keyword>
<comment type="caution">
    <text evidence="7">The sequence shown here is derived from an EMBL/GenBank/DDBJ whole genome shotgun (WGS) entry which is preliminary data.</text>
</comment>
<keyword evidence="3 6" id="KW-0815">Transposition</keyword>
<name>A0A0D8FVG7_9ACTN</name>
<dbReference type="GO" id="GO:0003677">
    <property type="term" value="F:DNA binding"/>
    <property type="evidence" value="ECO:0007669"/>
    <property type="project" value="UniProtKB-UniRule"/>
</dbReference>
<evidence type="ECO:0000256" key="6">
    <source>
        <dbReference type="RuleBase" id="RU365089"/>
    </source>
</evidence>
<evidence type="ECO:0000256" key="3">
    <source>
        <dbReference type="ARBA" id="ARBA00022578"/>
    </source>
</evidence>
<dbReference type="GO" id="GO:0004803">
    <property type="term" value="F:transposase activity"/>
    <property type="evidence" value="ECO:0007669"/>
    <property type="project" value="UniProtKB-UniRule"/>
</dbReference>
<evidence type="ECO:0000256" key="2">
    <source>
        <dbReference type="ARBA" id="ARBA00010961"/>
    </source>
</evidence>
<evidence type="ECO:0000256" key="4">
    <source>
        <dbReference type="ARBA" id="ARBA00023125"/>
    </source>
</evidence>
<accession>A0A0D8FVG7</accession>
<dbReference type="PANTHER" id="PTHR33217:SF9">
    <property type="entry name" value="MUTATOR FAMILY TRANSPOSASE"/>
    <property type="match status" value="1"/>
</dbReference>
<dbReference type="AlphaFoldDB" id="A0A0D8FVG7"/>
<keyword evidence="4 6" id="KW-0238">DNA-binding</keyword>
<keyword evidence="8" id="KW-1185">Reference proteome</keyword>
<dbReference type="RefSeq" id="WP_035390947.1">
    <property type="nucleotide sequence ID" value="NZ_JQKF01000034.1"/>
</dbReference>
<comment type="function">
    <text evidence="1 6">Required for the transposition of the insertion element.</text>
</comment>
<dbReference type="PANTHER" id="PTHR33217">
    <property type="entry name" value="TRANSPOSASE FOR INSERTION SEQUENCE ELEMENT IS1081"/>
    <property type="match status" value="1"/>
</dbReference>
<organism evidence="7 8">
    <name type="scientific">Ferrimicrobium acidiphilum DSM 19497</name>
    <dbReference type="NCBI Taxonomy" id="1121877"/>
    <lineage>
        <taxon>Bacteria</taxon>
        <taxon>Bacillati</taxon>
        <taxon>Actinomycetota</taxon>
        <taxon>Acidimicrobiia</taxon>
        <taxon>Acidimicrobiales</taxon>
        <taxon>Acidimicrobiaceae</taxon>
        <taxon>Ferrimicrobium</taxon>
    </lineage>
</organism>
<dbReference type="OrthoDB" id="9793302at2"/>
<dbReference type="InterPro" id="IPR001207">
    <property type="entry name" value="Transposase_mutator"/>
</dbReference>
<reference evidence="7 8" key="1">
    <citation type="submission" date="2015-01" db="EMBL/GenBank/DDBJ databases">
        <title>Draft genome of the acidophilic iron oxidizer Ferrimicrobium acidiphilum strain T23.</title>
        <authorList>
            <person name="Poehlein A."/>
            <person name="Eisen S."/>
            <person name="Schloemann M."/>
            <person name="Johnson B.D."/>
            <person name="Daniel R."/>
            <person name="Muehling M."/>
        </authorList>
    </citation>
    <scope>NUCLEOTIDE SEQUENCE [LARGE SCALE GENOMIC DNA]</scope>
    <source>
        <strain evidence="7 8">T23</strain>
    </source>
</reference>
<dbReference type="EMBL" id="JXUW01000019">
    <property type="protein sequence ID" value="KJE76232.1"/>
    <property type="molecule type" value="Genomic_DNA"/>
</dbReference>
<proteinExistence type="inferred from homology"/>